<reference evidence="3 4" key="1">
    <citation type="submission" date="2017-12" db="EMBL/GenBank/DDBJ databases">
        <authorList>
            <person name="Pombert J.-F."/>
            <person name="Haag K.L."/>
            <person name="Ebert D."/>
        </authorList>
    </citation>
    <scope>NUCLEOTIDE SEQUENCE [LARGE SCALE GENOMIC DNA]</scope>
    <source>
        <strain evidence="3">BE-OM-2</strain>
    </source>
</reference>
<protein>
    <submittedName>
        <fullName evidence="3">Uncharacterized protein</fullName>
    </submittedName>
</protein>
<evidence type="ECO:0000313" key="4">
    <source>
        <dbReference type="Proteomes" id="UP000291404"/>
    </source>
</evidence>
<dbReference type="AlphaFoldDB" id="A0A4Q9KVQ3"/>
<comment type="caution">
    <text evidence="3">The sequence shown here is derived from an EMBL/GenBank/DDBJ whole genome shotgun (WGS) entry which is preliminary data.</text>
</comment>
<name>A0A4Q9KVQ3_9MICR</name>
<accession>A0A4Q9KVQ3</accession>
<sequence length="134" mass="15348">MEIFYLYLYIVVAVCGIKTNEHKNGNSTENVEILCGFGTDGYIVSQEERDRQINHPRFNDMCIITFLSEANPVVLVDQYKKYRLVEAEKSQTDLNESSDNYTEINQSSKNHTAKINSSKNNSDKIQSSRNSNKI</sequence>
<evidence type="ECO:0000256" key="1">
    <source>
        <dbReference type="SAM" id="MobiDB-lite"/>
    </source>
</evidence>
<keyword evidence="2" id="KW-0732">Signal</keyword>
<evidence type="ECO:0000256" key="2">
    <source>
        <dbReference type="SAM" id="SignalP"/>
    </source>
</evidence>
<gene>
    <name evidence="3" type="ORF">CWI36_2406p0010</name>
</gene>
<feature type="chain" id="PRO_5020333134" evidence="2">
    <location>
        <begin position="17"/>
        <end position="134"/>
    </location>
</feature>
<dbReference type="VEuPathDB" id="MicrosporidiaDB:CWI36_2406p0010"/>
<dbReference type="VEuPathDB" id="MicrosporidiaDB:CWI39_0927p0010"/>
<proteinExistence type="predicted"/>
<dbReference type="Proteomes" id="UP000291404">
    <property type="component" value="Unassembled WGS sequence"/>
</dbReference>
<feature type="region of interest" description="Disordered" evidence="1">
    <location>
        <begin position="92"/>
        <end position="134"/>
    </location>
</feature>
<evidence type="ECO:0000313" key="3">
    <source>
        <dbReference type="EMBL" id="TBT98390.1"/>
    </source>
</evidence>
<dbReference type="EMBL" id="PITI01002406">
    <property type="protein sequence ID" value="TBT98390.1"/>
    <property type="molecule type" value="Genomic_DNA"/>
</dbReference>
<feature type="non-terminal residue" evidence="3">
    <location>
        <position position="134"/>
    </location>
</feature>
<feature type="signal peptide" evidence="2">
    <location>
        <begin position="1"/>
        <end position="16"/>
    </location>
</feature>
<organism evidence="3 4">
    <name type="scientific">Hamiltosporidium magnivora</name>
    <dbReference type="NCBI Taxonomy" id="148818"/>
    <lineage>
        <taxon>Eukaryota</taxon>
        <taxon>Fungi</taxon>
        <taxon>Fungi incertae sedis</taxon>
        <taxon>Microsporidia</taxon>
        <taxon>Dubosqiidae</taxon>
        <taxon>Hamiltosporidium</taxon>
    </lineage>
</organism>
<keyword evidence="4" id="KW-1185">Reference proteome</keyword>